<accession>A0ABT3WZI6</accession>
<comment type="caution">
    <text evidence="2">The sequence shown here is derived from an EMBL/GenBank/DDBJ whole genome shotgun (WGS) entry which is preliminary data.</text>
</comment>
<evidence type="ECO:0000256" key="1">
    <source>
        <dbReference type="SAM" id="Coils"/>
    </source>
</evidence>
<reference evidence="2 3" key="1">
    <citation type="submission" date="2022-11" db="EMBL/GenBank/DDBJ databases">
        <title>Study of microbial diversity in lake waters.</title>
        <authorList>
            <person name="Zhang J."/>
        </authorList>
    </citation>
    <scope>NUCLEOTIDE SEQUENCE [LARGE SCALE GENOMIC DNA]</scope>
    <source>
        <strain evidence="2 3">DT12</strain>
    </source>
</reference>
<evidence type="ECO:0000313" key="3">
    <source>
        <dbReference type="Proteomes" id="UP001208017"/>
    </source>
</evidence>
<gene>
    <name evidence="2" type="ORF">OS242_04255</name>
</gene>
<organism evidence="2 3">
    <name type="scientific">Tumebacillus lacus</name>
    <dbReference type="NCBI Taxonomy" id="2995335"/>
    <lineage>
        <taxon>Bacteria</taxon>
        <taxon>Bacillati</taxon>
        <taxon>Bacillota</taxon>
        <taxon>Bacilli</taxon>
        <taxon>Bacillales</taxon>
        <taxon>Alicyclobacillaceae</taxon>
        <taxon>Tumebacillus</taxon>
    </lineage>
</organism>
<sequence>MITCISVFLALGLGLLLGGTFGEQVIVKEQVQLLDRLEDRYTQAKAENVKLKQESVDLDTKGRQLLHVVSQVSDHYVQDRLPGKKVAILQLEPTELSALLTTLEKAGANVTSTTLITNSRLLYDPAGLSELGKGMAHAEGVTAQERQQRLLEGVVDSLYREGSDSTLLTELQEKQALTVNGTVAQAPDALILIGGAGDENRQRLLSLDVPLLKVLQSRGLTVVGTEPSEAAHSGVRYYREHGVSTVDNVDQTTGLVALIDVLGGAKGHFGVKKTAEALLPKLTNAKEVSAQ</sequence>
<keyword evidence="1" id="KW-0175">Coiled coil</keyword>
<evidence type="ECO:0000313" key="2">
    <source>
        <dbReference type="EMBL" id="MCX7569172.1"/>
    </source>
</evidence>
<feature type="coiled-coil region" evidence="1">
    <location>
        <begin position="27"/>
        <end position="54"/>
    </location>
</feature>
<dbReference type="EMBL" id="JAPMLT010000001">
    <property type="protein sequence ID" value="MCX7569172.1"/>
    <property type="molecule type" value="Genomic_DNA"/>
</dbReference>
<dbReference type="Proteomes" id="UP001208017">
    <property type="component" value="Unassembled WGS sequence"/>
</dbReference>
<dbReference type="InterPro" id="IPR021522">
    <property type="entry name" value="MctB"/>
</dbReference>
<protein>
    <submittedName>
        <fullName evidence="2">Copper transporter</fullName>
    </submittedName>
</protein>
<keyword evidence="3" id="KW-1185">Reference proteome</keyword>
<dbReference type="Pfam" id="PF11382">
    <property type="entry name" value="MctB"/>
    <property type="match status" value="1"/>
</dbReference>
<proteinExistence type="predicted"/>
<name>A0ABT3WZI6_9BACL</name>